<dbReference type="RefSeq" id="WP_074768683.1">
    <property type="nucleotide sequence ID" value="NZ_FNWO01000009.1"/>
</dbReference>
<dbReference type="EMBL" id="FNWO01000009">
    <property type="protein sequence ID" value="SEH43736.1"/>
    <property type="molecule type" value="Genomic_DNA"/>
</dbReference>
<feature type="region of interest" description="Disordered" evidence="1">
    <location>
        <begin position="1"/>
        <end position="79"/>
    </location>
</feature>
<reference evidence="3" key="1">
    <citation type="submission" date="2016-10" db="EMBL/GenBank/DDBJ databases">
        <authorList>
            <person name="Varghese N."/>
            <person name="Submissions S."/>
        </authorList>
    </citation>
    <scope>NUCLEOTIDE SEQUENCE [LARGE SCALE GENOMIC DNA]</scope>
    <source>
        <strain evidence="3">DSM 13234</strain>
    </source>
</reference>
<feature type="compositionally biased region" description="Basic and acidic residues" evidence="1">
    <location>
        <begin position="34"/>
        <end position="43"/>
    </location>
</feature>
<keyword evidence="3" id="KW-1185">Reference proteome</keyword>
<name>A0A1H6I507_MAGFU</name>
<dbReference type="OrthoDB" id="7356022at2"/>
<organism evidence="2 3">
    <name type="scientific">Magnetospirillum fulvum</name>
    <name type="common">Rhodospirillum fulvum</name>
    <dbReference type="NCBI Taxonomy" id="1082"/>
    <lineage>
        <taxon>Bacteria</taxon>
        <taxon>Pseudomonadati</taxon>
        <taxon>Pseudomonadota</taxon>
        <taxon>Alphaproteobacteria</taxon>
        <taxon>Rhodospirillales</taxon>
        <taxon>Rhodospirillaceae</taxon>
        <taxon>Magnetospirillum</taxon>
    </lineage>
</organism>
<sequence length="141" mass="15378">MALSTKQVSAVSASGVAAATARIGSGGRNVASTSREDVERLDYAHQTGLGEETLLRYQQESSVSPDGGRQRDSRERQDTPLWRSEFGKLLLSESALDDDSSESFSTLFLDQVLRGIGIYEQSIRITSPTTVRPGSVMNYLF</sequence>
<feature type="compositionally biased region" description="Basic and acidic residues" evidence="1">
    <location>
        <begin position="68"/>
        <end position="78"/>
    </location>
</feature>
<evidence type="ECO:0000313" key="2">
    <source>
        <dbReference type="EMBL" id="SEH43736.1"/>
    </source>
</evidence>
<protein>
    <submittedName>
        <fullName evidence="2">Uncharacterized protein</fullName>
    </submittedName>
</protein>
<feature type="compositionally biased region" description="Low complexity" evidence="1">
    <location>
        <begin position="8"/>
        <end position="21"/>
    </location>
</feature>
<accession>A0A1H6I507</accession>
<dbReference type="Proteomes" id="UP000182983">
    <property type="component" value="Unassembled WGS sequence"/>
</dbReference>
<evidence type="ECO:0000256" key="1">
    <source>
        <dbReference type="SAM" id="MobiDB-lite"/>
    </source>
</evidence>
<gene>
    <name evidence="2" type="ORF">SAMN04244559_02307</name>
</gene>
<proteinExistence type="predicted"/>
<dbReference type="AlphaFoldDB" id="A0A1H6I507"/>
<evidence type="ECO:0000313" key="3">
    <source>
        <dbReference type="Proteomes" id="UP000182983"/>
    </source>
</evidence>